<dbReference type="PROSITE" id="PS51186">
    <property type="entry name" value="GNAT"/>
    <property type="match status" value="1"/>
</dbReference>
<dbReference type="PANTHER" id="PTHR43877">
    <property type="entry name" value="AMINOALKYLPHOSPHONATE N-ACETYLTRANSFERASE-RELATED-RELATED"/>
    <property type="match status" value="1"/>
</dbReference>
<dbReference type="Gene3D" id="3.40.630.30">
    <property type="match status" value="1"/>
</dbReference>
<evidence type="ECO:0000256" key="1">
    <source>
        <dbReference type="ARBA" id="ARBA00022679"/>
    </source>
</evidence>
<feature type="domain" description="N-acetyltransferase" evidence="3">
    <location>
        <begin position="47"/>
        <end position="216"/>
    </location>
</feature>
<dbReference type="InterPro" id="IPR050832">
    <property type="entry name" value="Bact_Acetyltransf"/>
</dbReference>
<gene>
    <name evidence="4" type="ORF">KDK95_09155</name>
</gene>
<name>A0A941IIT4_9ACTN</name>
<keyword evidence="5" id="KW-1185">Reference proteome</keyword>
<evidence type="ECO:0000313" key="4">
    <source>
        <dbReference type="EMBL" id="MBR7826468.1"/>
    </source>
</evidence>
<reference evidence="4" key="1">
    <citation type="submission" date="2021-04" db="EMBL/GenBank/DDBJ databases">
        <title>Genome based classification of Actinospica acidithermotolerans sp. nov., an actinobacterium isolated from an Indonesian hot spring.</title>
        <authorList>
            <person name="Kusuma A.B."/>
            <person name="Putra K.E."/>
            <person name="Nafisah S."/>
            <person name="Loh J."/>
            <person name="Nouioui I."/>
            <person name="Goodfellow M."/>
        </authorList>
    </citation>
    <scope>NUCLEOTIDE SEQUENCE</scope>
    <source>
        <strain evidence="4">MGRD01-02</strain>
    </source>
</reference>
<dbReference type="Proteomes" id="UP000676325">
    <property type="component" value="Unassembled WGS sequence"/>
</dbReference>
<dbReference type="AlphaFoldDB" id="A0A941IIT4"/>
<dbReference type="CDD" id="cd04301">
    <property type="entry name" value="NAT_SF"/>
    <property type="match status" value="1"/>
</dbReference>
<sequence length="227" mass="24890">MRAWSRPCATAIRTAPRRCWRTRSGSRSACCGRPPIRRPTERANVALEVRTAVADDAEQIALLHADSWRRFYRGAYSDAYLDGDILSDRLAVWTARMSAPGHSGTLVVDDGNGLAAFVHVALDDDARWGSLVDNLHVRHDRQRSGLGRVLLRKAAAVVADRAADHSRMYLWVLEQNLSAQRFYASMGGACVEKTLVTAPPGTTGRLAGTPAKLRIAWADVSVPELSE</sequence>
<proteinExistence type="predicted"/>
<dbReference type="GO" id="GO:0016747">
    <property type="term" value="F:acyltransferase activity, transferring groups other than amino-acyl groups"/>
    <property type="evidence" value="ECO:0007669"/>
    <property type="project" value="InterPro"/>
</dbReference>
<dbReference type="SUPFAM" id="SSF55729">
    <property type="entry name" value="Acyl-CoA N-acyltransferases (Nat)"/>
    <property type="match status" value="1"/>
</dbReference>
<dbReference type="InterPro" id="IPR016181">
    <property type="entry name" value="Acyl_CoA_acyltransferase"/>
</dbReference>
<organism evidence="4 5">
    <name type="scientific">Actinospica acidithermotolerans</name>
    <dbReference type="NCBI Taxonomy" id="2828514"/>
    <lineage>
        <taxon>Bacteria</taxon>
        <taxon>Bacillati</taxon>
        <taxon>Actinomycetota</taxon>
        <taxon>Actinomycetes</taxon>
        <taxon>Catenulisporales</taxon>
        <taxon>Actinospicaceae</taxon>
        <taxon>Actinospica</taxon>
    </lineage>
</organism>
<accession>A0A941IIT4</accession>
<comment type="caution">
    <text evidence="4">The sequence shown here is derived from an EMBL/GenBank/DDBJ whole genome shotgun (WGS) entry which is preliminary data.</text>
</comment>
<keyword evidence="2" id="KW-0012">Acyltransferase</keyword>
<evidence type="ECO:0000256" key="2">
    <source>
        <dbReference type="ARBA" id="ARBA00023315"/>
    </source>
</evidence>
<dbReference type="PANTHER" id="PTHR43877:SF1">
    <property type="entry name" value="ACETYLTRANSFERASE"/>
    <property type="match status" value="1"/>
</dbReference>
<dbReference type="Pfam" id="PF00583">
    <property type="entry name" value="Acetyltransf_1"/>
    <property type="match status" value="1"/>
</dbReference>
<dbReference type="InterPro" id="IPR000182">
    <property type="entry name" value="GNAT_dom"/>
</dbReference>
<protein>
    <submittedName>
        <fullName evidence="4">GNAT family N-acetyltransferase</fullName>
    </submittedName>
</protein>
<dbReference type="EMBL" id="JAGSOH010000017">
    <property type="protein sequence ID" value="MBR7826468.1"/>
    <property type="molecule type" value="Genomic_DNA"/>
</dbReference>
<evidence type="ECO:0000313" key="5">
    <source>
        <dbReference type="Proteomes" id="UP000676325"/>
    </source>
</evidence>
<evidence type="ECO:0000259" key="3">
    <source>
        <dbReference type="PROSITE" id="PS51186"/>
    </source>
</evidence>
<keyword evidence="1" id="KW-0808">Transferase</keyword>